<gene>
    <name evidence="1" type="ORF">GOBAR_AA05223</name>
</gene>
<dbReference type="Proteomes" id="UP000239757">
    <property type="component" value="Unassembled WGS sequence"/>
</dbReference>
<evidence type="ECO:0000313" key="2">
    <source>
        <dbReference type="Proteomes" id="UP000239757"/>
    </source>
</evidence>
<proteinExistence type="predicted"/>
<dbReference type="OrthoDB" id="1002557at2759"/>
<protein>
    <submittedName>
        <fullName evidence="1">Uncharacterized protein</fullName>
    </submittedName>
</protein>
<dbReference type="AlphaFoldDB" id="A0A2P5YIC6"/>
<reference evidence="1 2" key="1">
    <citation type="submission" date="2015-01" db="EMBL/GenBank/DDBJ databases">
        <title>Genome of allotetraploid Gossypium barbadense reveals genomic plasticity and fiber elongation in cotton evolution.</title>
        <authorList>
            <person name="Chen X."/>
            <person name="Liu X."/>
            <person name="Zhao B."/>
            <person name="Zheng H."/>
            <person name="Hu Y."/>
            <person name="Lu G."/>
            <person name="Yang C."/>
            <person name="Chen J."/>
            <person name="Shan C."/>
            <person name="Zhang L."/>
            <person name="Zhou Y."/>
            <person name="Wang L."/>
            <person name="Guo W."/>
            <person name="Bai Y."/>
            <person name="Ruan J."/>
            <person name="Shangguan X."/>
            <person name="Mao Y."/>
            <person name="Jiang J."/>
            <person name="Zhu Y."/>
            <person name="Lei J."/>
            <person name="Kang H."/>
            <person name="Chen S."/>
            <person name="He X."/>
            <person name="Wang R."/>
            <person name="Wang Y."/>
            <person name="Chen J."/>
            <person name="Wang L."/>
            <person name="Yu S."/>
            <person name="Wang B."/>
            <person name="Wei J."/>
            <person name="Song S."/>
            <person name="Lu X."/>
            <person name="Gao Z."/>
            <person name="Gu W."/>
            <person name="Deng X."/>
            <person name="Ma D."/>
            <person name="Wang S."/>
            <person name="Liang W."/>
            <person name="Fang L."/>
            <person name="Cai C."/>
            <person name="Zhu X."/>
            <person name="Zhou B."/>
            <person name="Zhang Y."/>
            <person name="Chen Z."/>
            <person name="Xu S."/>
            <person name="Zhu R."/>
            <person name="Wang S."/>
            <person name="Zhang T."/>
            <person name="Zhao G."/>
        </authorList>
    </citation>
    <scope>NUCLEOTIDE SEQUENCE [LARGE SCALE GENOMIC DNA]</scope>
    <source>
        <strain evidence="2">cv. Xinhai21</strain>
        <tissue evidence="1">Leaf</tissue>
    </source>
</reference>
<organism evidence="1 2">
    <name type="scientific">Gossypium barbadense</name>
    <name type="common">Sea Island cotton</name>
    <name type="synonym">Hibiscus barbadensis</name>
    <dbReference type="NCBI Taxonomy" id="3634"/>
    <lineage>
        <taxon>Eukaryota</taxon>
        <taxon>Viridiplantae</taxon>
        <taxon>Streptophyta</taxon>
        <taxon>Embryophyta</taxon>
        <taxon>Tracheophyta</taxon>
        <taxon>Spermatophyta</taxon>
        <taxon>Magnoliopsida</taxon>
        <taxon>eudicotyledons</taxon>
        <taxon>Gunneridae</taxon>
        <taxon>Pentapetalae</taxon>
        <taxon>rosids</taxon>
        <taxon>malvids</taxon>
        <taxon>Malvales</taxon>
        <taxon>Malvaceae</taxon>
        <taxon>Malvoideae</taxon>
        <taxon>Gossypium</taxon>
    </lineage>
</organism>
<dbReference type="EMBL" id="KZ663168">
    <property type="protein sequence ID" value="PPS15349.1"/>
    <property type="molecule type" value="Genomic_DNA"/>
</dbReference>
<evidence type="ECO:0000313" key="1">
    <source>
        <dbReference type="EMBL" id="PPS15349.1"/>
    </source>
</evidence>
<accession>A0A2P5YIC6</accession>
<sequence>MDSSGEKDLMIGISYVISGSMVDTDEFDPWMLVERKIRRNPREHNNFGKSGNAKKSSRSRFHALTSLNMDELRSDLGNDDNSMGSKRHGKEIINSKGTGYALGPGGDFADLLEGGSICISLSYGGKVQKIVGLKETGFVDPSDVLGRSVGGVNKNSLHFNLALENLSSVHVVVNEGVLNTRKDTTVIFQENSNLNLTKLNVDNEAVKSGMSSIPIKGWNSGGKVMGSKRGWKINKTLKWSSNRFKALGNSRVSLVGSMLLAADLISSELDG</sequence>
<name>A0A2P5YIC6_GOSBA</name>